<dbReference type="Pfam" id="PF00271">
    <property type="entry name" value="Helicase_C"/>
    <property type="match status" value="1"/>
</dbReference>
<dbReference type="CDD" id="cd18793">
    <property type="entry name" value="SF2_C_SNF"/>
    <property type="match status" value="1"/>
</dbReference>
<evidence type="ECO:0000313" key="5">
    <source>
        <dbReference type="Proteomes" id="UP000075391"/>
    </source>
</evidence>
<dbReference type="InterPro" id="IPR038718">
    <property type="entry name" value="SNF2-like_sf"/>
</dbReference>
<dbReference type="Gene3D" id="3.40.50.300">
    <property type="entry name" value="P-loop containing nucleotide triphosphate hydrolases"/>
    <property type="match status" value="1"/>
</dbReference>
<dbReference type="Proteomes" id="UP000075391">
    <property type="component" value="Unassembled WGS sequence"/>
</dbReference>
<dbReference type="PANTHER" id="PTHR10799">
    <property type="entry name" value="SNF2/RAD54 HELICASE FAMILY"/>
    <property type="match status" value="1"/>
</dbReference>
<dbReference type="GO" id="GO:0005524">
    <property type="term" value="F:ATP binding"/>
    <property type="evidence" value="ECO:0007669"/>
    <property type="project" value="InterPro"/>
</dbReference>
<feature type="domain" description="Helicase ATP-binding" evidence="2">
    <location>
        <begin position="875"/>
        <end position="1036"/>
    </location>
</feature>
<dbReference type="PROSITE" id="PS51192">
    <property type="entry name" value="HELICASE_ATP_BIND_1"/>
    <property type="match status" value="1"/>
</dbReference>
<evidence type="ECO:0000259" key="3">
    <source>
        <dbReference type="PROSITE" id="PS51194"/>
    </source>
</evidence>
<feature type="domain" description="Helicase C-terminal" evidence="3">
    <location>
        <begin position="1160"/>
        <end position="1311"/>
    </location>
</feature>
<dbReference type="OrthoDB" id="5287023at2"/>
<evidence type="ECO:0000313" key="4">
    <source>
        <dbReference type="EMBL" id="KYG69999.1"/>
    </source>
</evidence>
<dbReference type="EMBL" id="LUKF01000003">
    <property type="protein sequence ID" value="KYG69999.1"/>
    <property type="molecule type" value="Genomic_DNA"/>
</dbReference>
<dbReference type="SMART" id="SM00490">
    <property type="entry name" value="HELICc"/>
    <property type="match status" value="1"/>
</dbReference>
<keyword evidence="1" id="KW-0378">Hydrolase</keyword>
<dbReference type="InterPro" id="IPR027417">
    <property type="entry name" value="P-loop_NTPase"/>
</dbReference>
<dbReference type="Pfam" id="PF00176">
    <property type="entry name" value="SNF2-rel_dom"/>
    <property type="match status" value="1"/>
</dbReference>
<dbReference type="InterPro" id="IPR000330">
    <property type="entry name" value="SNF2_N"/>
</dbReference>
<dbReference type="RefSeq" id="WP_063242917.1">
    <property type="nucleotide sequence ID" value="NZ_LUKF01000003.1"/>
</dbReference>
<dbReference type="GO" id="GO:0016787">
    <property type="term" value="F:hydrolase activity"/>
    <property type="evidence" value="ECO:0007669"/>
    <property type="project" value="UniProtKB-KW"/>
</dbReference>
<dbReference type="SUPFAM" id="SSF52540">
    <property type="entry name" value="P-loop containing nucleoside triphosphate hydrolases"/>
    <property type="match status" value="2"/>
</dbReference>
<comment type="caution">
    <text evidence="4">The sequence shown here is derived from an EMBL/GenBank/DDBJ whole genome shotgun (WGS) entry which is preliminary data.</text>
</comment>
<dbReference type="InterPro" id="IPR014001">
    <property type="entry name" value="Helicase_ATP-bd"/>
</dbReference>
<sequence length="1332" mass="152829">MFLTPLTLLQISQLRDSGERVPFSEREAYVDGLGLLEEKGLEGYELLSKDEEALQLLLFFHDAQLNKGVKVRIEEVNYQGGLNFSCEFCAKHFPKHENCAHKWAAYVTLWQALTLDESKEENPVLLKLAQDLKSPLFLSQGKTGEARNAIPKDCQLDSLSLVLEDHPLLKGSPLNSFLDKDFSKYRLQDISKEKELLSPLLWNMPEVFRKKLTAYSDFYLNEVNEQNRLAGMIRYNFSNGMQVSAKDILRHPLHRVVPRHLLPQKASQTSVFNQWPLTQQKEHLFVSQNLRELEEVVQQLLSTVATQLRQKKIDLYLQTKSTNMRALQIKDIEFDPSTELDWRCEFVERDYLECDFKLISATKKNFQFFETVALDPESGTLMVHPWLREWNQLEEVLYSVSQENVTWVHHPGEMPIVSVIGELEAKSVLKYLRSRQIPAKVTGTSVTLSPGQGLIALQLNDKGEFYIEHKARIKGQKDLSRKGFTPRTTLYLQAMSEGLAFLLNADAKDVATRSRLKRDWDLKLLRHLGIIQYLVFEVLNHHFDGGILSDGRKVAKEELFTSLHEKVQALLVSGSGLILARDMTLEELCSKSVLTNFEDFVRKTFEVLNSSESFYSDQGEVTLEGLVEREFRLIYEMLKEWAISTNGEAFKKSRTSLLSKIWSGDPDADPYLAKGTFHLPSAKKDVSHLHETLETFQALIPFGFQIYFNGQPLQELQEDEFKVDFILQSDDEKRDINWFELNPKFFLRGEEIDPMNMRNFGSGGVIEYQGKLFLVPRKQMPSLRRLENFWLKLQKGKKDSAKKSIGDKVYQLPRHQVLELLALRASGVGIRGDEEWKKLCQFYDSLGLENREIHIPKTIKAHLKPYQLKGVQWLQDLYRLRLGALLADDMGLGKTLQTLTFLEDLRTKEDLGQVLIVVPSSLIFNWQSEVEKFAPELPFRVFTSKDRNNIGKKLELKEDVVVITTYGLLMENEDFLSQYQWKVLIFDEAQNLKNITTKRTSSARALNARFKICLTGTPMENHYGEFYSLVDLLVPGSLGRLEDFRRQFVNTEMVTREEIEDLKLKMKPLLLRRTKKEILDQLPEKQETKVSIAFEDRQREIYRDIALSYNQRVQESLLTQAEASVQLQMLTALLRLRQACSDPAALPNVRYDRVPPKLEALQDSLQEVVESGESALVFTQFIQTLEHTVELLKKSNIPVFALHGGVPTKQRQKILADFNATKGGAVLVMTLKTGGVGLNLTKASYVFHLEPWWNPSVENQATDRAHRLGQSKAVQVFRYIMHESLEEKIELLKGRKDKKFQSLFSAAETAGELGPGSGALSKEDFDILLGLK</sequence>
<gene>
    <name evidence="4" type="ORF">AZI85_15000</name>
</gene>
<accession>A0A150WU33</accession>
<evidence type="ECO:0008006" key="6">
    <source>
        <dbReference type="Google" id="ProtNLM"/>
    </source>
</evidence>
<protein>
    <recommendedName>
        <fullName evidence="6">Helicase</fullName>
    </recommendedName>
</protein>
<proteinExistence type="predicted"/>
<name>A0A150WU33_BDEBC</name>
<dbReference type="Gene3D" id="3.40.50.10810">
    <property type="entry name" value="Tandem AAA-ATPase domain"/>
    <property type="match status" value="1"/>
</dbReference>
<dbReference type="InterPro" id="IPR001650">
    <property type="entry name" value="Helicase_C-like"/>
</dbReference>
<evidence type="ECO:0000256" key="1">
    <source>
        <dbReference type="ARBA" id="ARBA00022801"/>
    </source>
</evidence>
<dbReference type="PROSITE" id="PS51194">
    <property type="entry name" value="HELICASE_CTER"/>
    <property type="match status" value="1"/>
</dbReference>
<dbReference type="InterPro" id="IPR049730">
    <property type="entry name" value="SNF2/RAD54-like_C"/>
</dbReference>
<evidence type="ECO:0000259" key="2">
    <source>
        <dbReference type="PROSITE" id="PS51192"/>
    </source>
</evidence>
<reference evidence="4 5" key="1">
    <citation type="submission" date="2016-03" db="EMBL/GenBank/DDBJ databases">
        <authorList>
            <person name="Ploux O."/>
        </authorList>
    </citation>
    <scope>NUCLEOTIDE SEQUENCE [LARGE SCALE GENOMIC DNA]</scope>
    <source>
        <strain evidence="4 5">BER2</strain>
    </source>
</reference>
<dbReference type="SMART" id="SM00487">
    <property type="entry name" value="DEXDc"/>
    <property type="match status" value="1"/>
</dbReference>
<organism evidence="4 5">
    <name type="scientific">Bdellovibrio bacteriovorus</name>
    <dbReference type="NCBI Taxonomy" id="959"/>
    <lineage>
        <taxon>Bacteria</taxon>
        <taxon>Pseudomonadati</taxon>
        <taxon>Bdellovibrionota</taxon>
        <taxon>Bdellovibrionia</taxon>
        <taxon>Bdellovibrionales</taxon>
        <taxon>Pseudobdellovibrionaceae</taxon>
        <taxon>Bdellovibrio</taxon>
    </lineage>
</organism>